<gene>
    <name evidence="2" type="ORF">ACFPZ3_64465</name>
</gene>
<evidence type="ECO:0000313" key="2">
    <source>
        <dbReference type="EMBL" id="MFC5834872.1"/>
    </source>
</evidence>
<name>A0ABW1DAM9_9ACTN</name>
<evidence type="ECO:0000313" key="3">
    <source>
        <dbReference type="Proteomes" id="UP001596058"/>
    </source>
</evidence>
<proteinExistence type="predicted"/>
<feature type="domain" description="Mannosylglycerate hydrolase MGH1-like glycoside hydrolase" evidence="1">
    <location>
        <begin position="417"/>
        <end position="515"/>
    </location>
</feature>
<dbReference type="Proteomes" id="UP001596058">
    <property type="component" value="Unassembled WGS sequence"/>
</dbReference>
<dbReference type="InterPro" id="IPR012341">
    <property type="entry name" value="6hp_glycosidase-like_sf"/>
</dbReference>
<protein>
    <recommendedName>
        <fullName evidence="1">Mannosylglycerate hydrolase MGH1-like glycoside hydrolase domain-containing protein</fullName>
    </recommendedName>
</protein>
<reference evidence="3" key="1">
    <citation type="journal article" date="2019" name="Int. J. Syst. Evol. Microbiol.">
        <title>The Global Catalogue of Microorganisms (GCM) 10K type strain sequencing project: providing services to taxonomists for standard genome sequencing and annotation.</title>
        <authorList>
            <consortium name="The Broad Institute Genomics Platform"/>
            <consortium name="The Broad Institute Genome Sequencing Center for Infectious Disease"/>
            <person name="Wu L."/>
            <person name="Ma J."/>
        </authorList>
    </citation>
    <scope>NUCLEOTIDE SEQUENCE [LARGE SCALE GENOMIC DNA]</scope>
    <source>
        <strain evidence="3">CCUG 53903</strain>
    </source>
</reference>
<dbReference type="InterPro" id="IPR008928">
    <property type="entry name" value="6-hairpin_glycosidase_sf"/>
</dbReference>
<dbReference type="InterPro" id="IPR054491">
    <property type="entry name" value="MGH1-like_GH"/>
</dbReference>
<comment type="caution">
    <text evidence="2">The sequence shown here is derived from an EMBL/GenBank/DDBJ whole genome shotgun (WGS) entry which is preliminary data.</text>
</comment>
<dbReference type="RefSeq" id="WP_379524280.1">
    <property type="nucleotide sequence ID" value="NZ_JBHSPA010000115.1"/>
</dbReference>
<organism evidence="2 3">
    <name type="scientific">Nonomuraea insulae</name>
    <dbReference type="NCBI Taxonomy" id="1616787"/>
    <lineage>
        <taxon>Bacteria</taxon>
        <taxon>Bacillati</taxon>
        <taxon>Actinomycetota</taxon>
        <taxon>Actinomycetes</taxon>
        <taxon>Streptosporangiales</taxon>
        <taxon>Streptosporangiaceae</taxon>
        <taxon>Nonomuraea</taxon>
    </lineage>
</organism>
<dbReference type="Gene3D" id="1.50.10.10">
    <property type="match status" value="1"/>
</dbReference>
<dbReference type="Pfam" id="PF22422">
    <property type="entry name" value="MGH1-like_GH"/>
    <property type="match status" value="1"/>
</dbReference>
<evidence type="ECO:0000259" key="1">
    <source>
        <dbReference type="Pfam" id="PF22422"/>
    </source>
</evidence>
<keyword evidence="3" id="KW-1185">Reference proteome</keyword>
<sequence>MPYAVDEFAFDLRQSVAPGHTWVSSGWTTVHAPPGSVCGVGGWFAPPYAAPDAGLAVELEADGHRIADGAAPGVAGVGLLHAGGTWQPGRIVRLGTYHRRHQGELLSFQVRSTLTPLYGQAGFVLEVEITNRAGREVTVALHPQADPGGPRRVPLGEWGWVPPEPGPKAASTGRWAWRAGDVTVELSHEGLRQDVPAGGTAVFALAVRAGAGSAPGRPRELAARSGAQTRRRLASALARVPRLSSDIPGLEPYWRGSLASGLVCLWDNPGFITSPFVATSGLDGGALCSYAWDTGGYAPHLLMLMLGEAGTDVLESLMKVDLTHHYALAPDGTGLGVPYAYSGWSLVTLATAVAAHHGLSPALVTQLHDLVEGLDARFTPAGALRDYGTQHNLLEMRGAGWEHVVASPNAERAWCLDRLAELSELSGARLPTGELRSRARDIRSAIARELWDESEGWFRCRYPDGHTELVQHVQAFDAMRNGACTPEMAGAMLSRLRDGSFLAPYGVSAVAADDRLHYELGDTDWSGGGAYTGEGPQLALALWERGEPSLGWEVMRRLLWMGRHFPYFPQEHYCDRPAAPPAGRRVNIVAGLAGAEAILTGAAGVRFQPDGGLVALPAALPDGGLELTGLVYREHTIDVSTVSGTVTVDGRPREAGEVIR</sequence>
<dbReference type="SUPFAM" id="SSF48208">
    <property type="entry name" value="Six-hairpin glycosidases"/>
    <property type="match status" value="1"/>
</dbReference>
<dbReference type="EMBL" id="JBHSPA010000115">
    <property type="protein sequence ID" value="MFC5834872.1"/>
    <property type="molecule type" value="Genomic_DNA"/>
</dbReference>
<accession>A0ABW1DAM9</accession>